<feature type="region of interest" description="Disordered" evidence="1">
    <location>
        <begin position="214"/>
        <end position="233"/>
    </location>
</feature>
<reference evidence="4" key="1">
    <citation type="journal article" date="2014" name="Proc. Natl. Acad. Sci. U.S.A.">
        <title>Extensive sampling of basidiomycete genomes demonstrates inadequacy of the white-rot/brown-rot paradigm for wood decay fungi.</title>
        <authorList>
            <person name="Riley R."/>
            <person name="Salamov A.A."/>
            <person name="Brown D.W."/>
            <person name="Nagy L.G."/>
            <person name="Floudas D."/>
            <person name="Held B.W."/>
            <person name="Levasseur A."/>
            <person name="Lombard V."/>
            <person name="Morin E."/>
            <person name="Otillar R."/>
            <person name="Lindquist E.A."/>
            <person name="Sun H."/>
            <person name="LaButti K.M."/>
            <person name="Schmutz J."/>
            <person name="Jabbour D."/>
            <person name="Luo H."/>
            <person name="Baker S.E."/>
            <person name="Pisabarro A.G."/>
            <person name="Walton J.D."/>
            <person name="Blanchette R.A."/>
            <person name="Henrissat B."/>
            <person name="Martin F."/>
            <person name="Cullen D."/>
            <person name="Hibbett D.S."/>
            <person name="Grigoriev I.V."/>
        </authorList>
    </citation>
    <scope>NUCLEOTIDE SEQUENCE [LARGE SCALE GENOMIC DNA]</scope>
    <source>
        <strain evidence="4">MUCL 33604</strain>
    </source>
</reference>
<dbReference type="Proteomes" id="UP000027265">
    <property type="component" value="Unassembled WGS sequence"/>
</dbReference>
<organism evidence="3 4">
    <name type="scientific">Jaapia argillacea MUCL 33604</name>
    <dbReference type="NCBI Taxonomy" id="933084"/>
    <lineage>
        <taxon>Eukaryota</taxon>
        <taxon>Fungi</taxon>
        <taxon>Dikarya</taxon>
        <taxon>Basidiomycota</taxon>
        <taxon>Agaricomycotina</taxon>
        <taxon>Agaricomycetes</taxon>
        <taxon>Agaricomycetidae</taxon>
        <taxon>Jaapiales</taxon>
        <taxon>Jaapiaceae</taxon>
        <taxon>Jaapia</taxon>
    </lineage>
</organism>
<dbReference type="HOGENOM" id="CLU_058493_0_0_1"/>
<protein>
    <recommendedName>
        <fullName evidence="2">Protein CPL1-like domain-containing protein</fullName>
    </recommendedName>
</protein>
<dbReference type="EMBL" id="KL197749">
    <property type="protein sequence ID" value="KDQ51346.1"/>
    <property type="molecule type" value="Genomic_DNA"/>
</dbReference>
<dbReference type="AlphaFoldDB" id="A0A067PLL2"/>
<feature type="region of interest" description="Disordered" evidence="1">
    <location>
        <begin position="143"/>
        <end position="162"/>
    </location>
</feature>
<dbReference type="OrthoDB" id="439917at2759"/>
<gene>
    <name evidence="3" type="ORF">JAAARDRAFT_84913</name>
</gene>
<evidence type="ECO:0000259" key="2">
    <source>
        <dbReference type="Pfam" id="PF21671"/>
    </source>
</evidence>
<evidence type="ECO:0000313" key="3">
    <source>
        <dbReference type="EMBL" id="KDQ51346.1"/>
    </source>
</evidence>
<dbReference type="InParanoid" id="A0A067PLL2"/>
<proteinExistence type="predicted"/>
<dbReference type="PANTHER" id="PTHR46967">
    <property type="entry name" value="INSULIN-LIKE GROWTH FACTOR BINDING PROTEIN,N-TERMINAL"/>
    <property type="match status" value="1"/>
</dbReference>
<dbReference type="STRING" id="933084.A0A067PLL2"/>
<accession>A0A067PLL2</accession>
<dbReference type="PANTHER" id="PTHR46967:SF1">
    <property type="entry name" value="KERATIN-ASSOCIATED PROTEIN 16-1-LIKE"/>
    <property type="match status" value="1"/>
</dbReference>
<dbReference type="Pfam" id="PF21671">
    <property type="entry name" value="CPL1-like"/>
    <property type="match status" value="1"/>
</dbReference>
<evidence type="ECO:0000313" key="4">
    <source>
        <dbReference type="Proteomes" id="UP000027265"/>
    </source>
</evidence>
<evidence type="ECO:0000256" key="1">
    <source>
        <dbReference type="SAM" id="MobiDB-lite"/>
    </source>
</evidence>
<feature type="domain" description="Protein CPL1-like" evidence="2">
    <location>
        <begin position="194"/>
        <end position="232"/>
    </location>
</feature>
<sequence length="233" mass="23310">ESGASSCTTAQSGWYASGTGSTSETQCGQGSYSSAGSSSCTTCPAGSYCNSNTNGAPTLCPVGTYSSSTGTGQMCINCPAGTFNNVAGSTGCCSCCSGWYNDQTGQGHCFNCPNVGSFQQGSSPAGATDKGQCVASAGALGSCSQGGDGSCPPVGGSSPSSRKRQVITQRFKCDEPGQQRCPIWRGAFTQTVKYECLDVLGDLESCGGCVDDPSNGEPSADGGRDCTAIPHVD</sequence>
<feature type="region of interest" description="Disordered" evidence="1">
    <location>
        <begin position="1"/>
        <end position="24"/>
    </location>
</feature>
<dbReference type="InterPro" id="IPR048661">
    <property type="entry name" value="CPL1-like"/>
</dbReference>
<keyword evidence="4" id="KW-1185">Reference proteome</keyword>
<dbReference type="SMART" id="SM01411">
    <property type="entry name" value="Ephrin_rec_like"/>
    <property type="match status" value="2"/>
</dbReference>
<feature type="non-terminal residue" evidence="3">
    <location>
        <position position="233"/>
    </location>
</feature>
<feature type="non-terminal residue" evidence="3">
    <location>
        <position position="1"/>
    </location>
</feature>
<feature type="compositionally biased region" description="Low complexity" evidence="1">
    <location>
        <begin position="150"/>
        <end position="160"/>
    </location>
</feature>
<dbReference type="Gene3D" id="2.10.50.10">
    <property type="entry name" value="Tumor Necrosis Factor Receptor, subunit A, domain 2"/>
    <property type="match status" value="1"/>
</dbReference>
<name>A0A067PLL2_9AGAM</name>